<evidence type="ECO:0000313" key="2">
    <source>
        <dbReference type="Proteomes" id="UP000696280"/>
    </source>
</evidence>
<evidence type="ECO:0008006" key="3">
    <source>
        <dbReference type="Google" id="ProtNLM"/>
    </source>
</evidence>
<keyword evidence="2" id="KW-1185">Reference proteome</keyword>
<dbReference type="NCBIfam" id="TIGR01668">
    <property type="entry name" value="YqeG_hyp_ppase"/>
    <property type="match status" value="1"/>
</dbReference>
<dbReference type="OrthoDB" id="198652at2759"/>
<evidence type="ECO:0000313" key="1">
    <source>
        <dbReference type="EMBL" id="CAG8956408.1"/>
    </source>
</evidence>
<dbReference type="GO" id="GO:0008962">
    <property type="term" value="F:phosphatidylglycerophosphatase activity"/>
    <property type="evidence" value="ECO:0007669"/>
    <property type="project" value="InterPro"/>
</dbReference>
<organism evidence="1 2">
    <name type="scientific">Hymenoscyphus fraxineus</name>
    <dbReference type="NCBI Taxonomy" id="746836"/>
    <lineage>
        <taxon>Eukaryota</taxon>
        <taxon>Fungi</taxon>
        <taxon>Dikarya</taxon>
        <taxon>Ascomycota</taxon>
        <taxon>Pezizomycotina</taxon>
        <taxon>Leotiomycetes</taxon>
        <taxon>Helotiales</taxon>
        <taxon>Helotiaceae</taxon>
        <taxon>Hymenoscyphus</taxon>
    </lineage>
</organism>
<dbReference type="AlphaFoldDB" id="A0A9N9PV82"/>
<dbReference type="InterPro" id="IPR010021">
    <property type="entry name" value="PGPP1/Gep4"/>
</dbReference>
<dbReference type="EMBL" id="CAJVRL010000070">
    <property type="protein sequence ID" value="CAG8956408.1"/>
    <property type="molecule type" value="Genomic_DNA"/>
</dbReference>
<dbReference type="Proteomes" id="UP000696280">
    <property type="component" value="Unassembled WGS sequence"/>
</dbReference>
<dbReference type="Gene3D" id="3.40.50.1000">
    <property type="entry name" value="HAD superfamily/HAD-like"/>
    <property type="match status" value="1"/>
</dbReference>
<accession>A0A9N9PV82</accession>
<sequence>MDMSSFNISATLSLFRLVTRPNLCLPQSTFATFNDLPIPLNKAFEGKYKNVDIRAVVLDKDNCFARPHENGVFEGYEKQFAHLKKTYPNRKLLIVSNTAGSSSDPTLSLSAAVVESTGVHVLPHSRKKPGCGGEIMEYFRKYPETGVTRPEHIVVIGDRLTTDVMLANTMGSYSCFLKDGVLGAQKLSFLAKLEQRFANLVLRRGYVAPDPSGPF</sequence>
<gene>
    <name evidence="1" type="ORF">HYFRA_00003791</name>
</gene>
<dbReference type="InterPro" id="IPR027706">
    <property type="entry name" value="PGP_Pase"/>
</dbReference>
<dbReference type="InterPro" id="IPR023214">
    <property type="entry name" value="HAD_sf"/>
</dbReference>
<reference evidence="1" key="1">
    <citation type="submission" date="2021-07" db="EMBL/GenBank/DDBJ databases">
        <authorList>
            <person name="Durling M."/>
        </authorList>
    </citation>
    <scope>NUCLEOTIDE SEQUENCE</scope>
</reference>
<protein>
    <recommendedName>
        <fullName evidence="3">HAD-superfamily phosphatase</fullName>
    </recommendedName>
</protein>
<dbReference type="Pfam" id="PF09419">
    <property type="entry name" value="PGP_phosphatase"/>
    <property type="match status" value="1"/>
</dbReference>
<proteinExistence type="predicted"/>
<comment type="caution">
    <text evidence="1">The sequence shown here is derived from an EMBL/GenBank/DDBJ whole genome shotgun (WGS) entry which is preliminary data.</text>
</comment>
<dbReference type="SUPFAM" id="SSF56784">
    <property type="entry name" value="HAD-like"/>
    <property type="match status" value="1"/>
</dbReference>
<name>A0A9N9PV82_9HELO</name>
<dbReference type="InterPro" id="IPR036412">
    <property type="entry name" value="HAD-like_sf"/>
</dbReference>